<gene>
    <name evidence="2" type="ORF">g.11791</name>
</gene>
<protein>
    <submittedName>
        <fullName evidence="2">Uncharacterized protein</fullName>
    </submittedName>
</protein>
<keyword evidence="1" id="KW-0732">Signal</keyword>
<evidence type="ECO:0000313" key="2">
    <source>
        <dbReference type="EMBL" id="JAT84515.1"/>
    </source>
</evidence>
<dbReference type="AlphaFoldDB" id="A0A1E1WC42"/>
<reference evidence="2" key="1">
    <citation type="submission" date="2015-09" db="EMBL/GenBank/DDBJ databases">
        <title>De novo assembly of Pectinophora gossypiella (Pink Bollworm) gut transcriptome.</title>
        <authorList>
            <person name="Tassone E.E."/>
        </authorList>
    </citation>
    <scope>NUCLEOTIDE SEQUENCE</scope>
</reference>
<dbReference type="OrthoDB" id="7492210at2759"/>
<feature type="signal peptide" evidence="1">
    <location>
        <begin position="1"/>
        <end position="18"/>
    </location>
</feature>
<dbReference type="EMBL" id="GDQN01006539">
    <property type="protein sequence ID" value="JAT84515.1"/>
    <property type="molecule type" value="Transcribed_RNA"/>
</dbReference>
<sequence>MVYVSFQVLCVALVVVMAKPQEKVQVVDPGYYQGGNTNGVNVVDNPDPGFYQGGNNNGVGVIDNPDPGFYQGGNNGVHVVDGPQGGNNGVIVVDNPDPGYYQGGSNGGNKNWFNFNPDRIIIIFYVCGP</sequence>
<accession>A0A1E1WC42</accession>
<organism evidence="2">
    <name type="scientific">Pectinophora gossypiella</name>
    <name type="common">Cotton pink bollworm</name>
    <name type="synonym">Depressaria gossypiella</name>
    <dbReference type="NCBI Taxonomy" id="13191"/>
    <lineage>
        <taxon>Eukaryota</taxon>
        <taxon>Metazoa</taxon>
        <taxon>Ecdysozoa</taxon>
        <taxon>Arthropoda</taxon>
        <taxon>Hexapoda</taxon>
        <taxon>Insecta</taxon>
        <taxon>Pterygota</taxon>
        <taxon>Neoptera</taxon>
        <taxon>Endopterygota</taxon>
        <taxon>Lepidoptera</taxon>
        <taxon>Glossata</taxon>
        <taxon>Ditrysia</taxon>
        <taxon>Gelechioidea</taxon>
        <taxon>Gelechiidae</taxon>
        <taxon>Apatetrinae</taxon>
        <taxon>Pectinophora</taxon>
    </lineage>
</organism>
<feature type="chain" id="PRO_5009115416" evidence="1">
    <location>
        <begin position="19"/>
        <end position="129"/>
    </location>
</feature>
<evidence type="ECO:0000256" key="1">
    <source>
        <dbReference type="SAM" id="SignalP"/>
    </source>
</evidence>
<name>A0A1E1WC42_PECGO</name>
<proteinExistence type="predicted"/>